<dbReference type="RefSeq" id="XP_031377083.1">
    <property type="nucleotide sequence ID" value="XM_031521223.1"/>
</dbReference>
<dbReference type="OrthoDB" id="1929779at2759"/>
<sequence>MSAFCNHSQPKGGCKDRDEDLLLFRELHRRDNISLLQPVSNEFEPNYAGSIPIYRIASAKKSSDNEFLADNDKNDYNWLKTPPATPLFPSLEMEPGTAEVVLQRELPIIQPLSRFAGNSKETNQKSLQTKAKVPPRSVAPSQRSSSLLVGFRSNKLVPPLGGMTRLNEERGRRANATPSYNKVPTSNNPKVIGTDSDSKAKPRIRGVSPLVRSSVPSQFPGFSNETPPNLRKDRATSASRGRPATNSKSETEARPVNPRRQSCSPSVTRGRKEPSRASEANTSSSSTKAKSAQIGVNGSLILGSRMVEKMMNARKLGADPKPAPGPPNASGLGRMIKNMDAKRDRIISTHHLGTMASRSTPRGDLTK</sequence>
<evidence type="ECO:0000256" key="1">
    <source>
        <dbReference type="SAM" id="MobiDB-lite"/>
    </source>
</evidence>
<dbReference type="GeneID" id="116192627"/>
<feature type="compositionally biased region" description="Polar residues" evidence="1">
    <location>
        <begin position="236"/>
        <end position="248"/>
    </location>
</feature>
<evidence type="ECO:0000313" key="2">
    <source>
        <dbReference type="Proteomes" id="UP000515151"/>
    </source>
</evidence>
<feature type="compositionally biased region" description="Polar residues" evidence="1">
    <location>
        <begin position="119"/>
        <end position="129"/>
    </location>
</feature>
<keyword evidence="2" id="KW-1185">Reference proteome</keyword>
<protein>
    <submittedName>
        <fullName evidence="3">Uncharacterized protein LOC116192627</fullName>
    </submittedName>
</protein>
<feature type="region of interest" description="Disordered" evidence="1">
    <location>
        <begin position="116"/>
        <end position="145"/>
    </location>
</feature>
<evidence type="ECO:0000313" key="3">
    <source>
        <dbReference type="RefSeq" id="XP_031377083.1"/>
    </source>
</evidence>
<feature type="region of interest" description="Disordered" evidence="1">
    <location>
        <begin position="160"/>
        <end position="292"/>
    </location>
</feature>
<feature type="compositionally biased region" description="Polar residues" evidence="1">
    <location>
        <begin position="214"/>
        <end position="227"/>
    </location>
</feature>
<dbReference type="PANTHER" id="PTHR31949:SF6">
    <property type="entry name" value="DUF4005 DOMAIN-CONTAINING PROTEIN"/>
    <property type="match status" value="1"/>
</dbReference>
<reference evidence="3" key="2">
    <citation type="submission" date="2025-08" db="UniProtKB">
        <authorList>
            <consortium name="RefSeq"/>
        </authorList>
    </citation>
    <scope>IDENTIFICATION</scope>
    <source>
        <tissue evidence="3">Leaf</tissue>
    </source>
</reference>
<feature type="compositionally biased region" description="Polar residues" evidence="1">
    <location>
        <begin position="176"/>
        <end position="189"/>
    </location>
</feature>
<dbReference type="AlphaFoldDB" id="A0A6P8C7E3"/>
<dbReference type="PANTHER" id="PTHR31949">
    <property type="entry name" value="GASTRIC MUCIN-LIKE PROTEIN"/>
    <property type="match status" value="1"/>
</dbReference>
<organism evidence="2 3">
    <name type="scientific">Punica granatum</name>
    <name type="common">Pomegranate</name>
    <dbReference type="NCBI Taxonomy" id="22663"/>
    <lineage>
        <taxon>Eukaryota</taxon>
        <taxon>Viridiplantae</taxon>
        <taxon>Streptophyta</taxon>
        <taxon>Embryophyta</taxon>
        <taxon>Tracheophyta</taxon>
        <taxon>Spermatophyta</taxon>
        <taxon>Magnoliopsida</taxon>
        <taxon>eudicotyledons</taxon>
        <taxon>Gunneridae</taxon>
        <taxon>Pentapetalae</taxon>
        <taxon>rosids</taxon>
        <taxon>malvids</taxon>
        <taxon>Myrtales</taxon>
        <taxon>Lythraceae</taxon>
        <taxon>Punica</taxon>
    </lineage>
</organism>
<dbReference type="GO" id="GO:0043622">
    <property type="term" value="P:cortical microtubule organization"/>
    <property type="evidence" value="ECO:0007669"/>
    <property type="project" value="TreeGrafter"/>
</dbReference>
<proteinExistence type="predicted"/>
<gene>
    <name evidence="3" type="primary">LOC116192627</name>
</gene>
<reference evidence="2" key="1">
    <citation type="journal article" date="2020" name="Plant Biotechnol. J.">
        <title>The pomegranate (Punica granatum L.) draft genome dissects genetic divergence between soft- and hard-seeded cultivars.</title>
        <authorList>
            <person name="Luo X."/>
            <person name="Li H."/>
            <person name="Wu Z."/>
            <person name="Yao W."/>
            <person name="Zhao P."/>
            <person name="Cao D."/>
            <person name="Yu H."/>
            <person name="Li K."/>
            <person name="Poudel K."/>
            <person name="Zhao D."/>
            <person name="Zhang F."/>
            <person name="Xia X."/>
            <person name="Chen L."/>
            <person name="Wang Q."/>
            <person name="Jing D."/>
            <person name="Cao S."/>
        </authorList>
    </citation>
    <scope>NUCLEOTIDE SEQUENCE [LARGE SCALE GENOMIC DNA]</scope>
    <source>
        <strain evidence="2">cv. Tunisia</strain>
    </source>
</reference>
<feature type="compositionally biased region" description="Low complexity" evidence="1">
    <location>
        <begin position="277"/>
        <end position="292"/>
    </location>
</feature>
<dbReference type="Proteomes" id="UP000515151">
    <property type="component" value="Chromosome 1"/>
</dbReference>
<name>A0A6P8C7E3_PUNGR</name>
<accession>A0A6P8C7E3</accession>
<dbReference type="GO" id="GO:0055028">
    <property type="term" value="C:cortical microtubule"/>
    <property type="evidence" value="ECO:0007669"/>
    <property type="project" value="TreeGrafter"/>
</dbReference>
<feature type="region of interest" description="Disordered" evidence="1">
    <location>
        <begin position="347"/>
        <end position="367"/>
    </location>
</feature>